<evidence type="ECO:0000313" key="10">
    <source>
        <dbReference type="EMBL" id="PIR72703.1"/>
    </source>
</evidence>
<dbReference type="GO" id="GO:0009103">
    <property type="term" value="P:lipopolysaccharide biosynthetic process"/>
    <property type="evidence" value="ECO:0007669"/>
    <property type="project" value="UniProtKB-ARBA"/>
</dbReference>
<feature type="transmembrane region" description="Helical" evidence="8">
    <location>
        <begin position="346"/>
        <end position="363"/>
    </location>
</feature>
<organism evidence="10 11">
    <name type="scientific">Candidatus Nealsonbacteria bacterium CG10_big_fil_rev_8_21_14_0_10_36_24</name>
    <dbReference type="NCBI Taxonomy" id="1974710"/>
    <lineage>
        <taxon>Bacteria</taxon>
        <taxon>Candidatus Nealsoniibacteriota</taxon>
    </lineage>
</organism>
<dbReference type="AlphaFoldDB" id="A0A2M6NTK6"/>
<feature type="transmembrane region" description="Helical" evidence="8">
    <location>
        <begin position="280"/>
        <end position="298"/>
    </location>
</feature>
<proteinExistence type="predicted"/>
<evidence type="ECO:0000256" key="5">
    <source>
        <dbReference type="ARBA" id="ARBA00022692"/>
    </source>
</evidence>
<dbReference type="InterPro" id="IPR038731">
    <property type="entry name" value="RgtA/B/C-like"/>
</dbReference>
<evidence type="ECO:0000313" key="11">
    <source>
        <dbReference type="Proteomes" id="UP000228756"/>
    </source>
</evidence>
<keyword evidence="7 8" id="KW-0472">Membrane</keyword>
<evidence type="ECO:0000256" key="6">
    <source>
        <dbReference type="ARBA" id="ARBA00022989"/>
    </source>
</evidence>
<feature type="transmembrane region" description="Helical" evidence="8">
    <location>
        <begin position="442"/>
        <end position="465"/>
    </location>
</feature>
<gene>
    <name evidence="10" type="ORF">COU42_00005</name>
</gene>
<feature type="domain" description="Glycosyltransferase RgtA/B/C/D-like" evidence="9">
    <location>
        <begin position="110"/>
        <end position="254"/>
    </location>
</feature>
<evidence type="ECO:0000256" key="2">
    <source>
        <dbReference type="ARBA" id="ARBA00022475"/>
    </source>
</evidence>
<keyword evidence="4" id="KW-0808">Transferase</keyword>
<dbReference type="PANTHER" id="PTHR33908">
    <property type="entry name" value="MANNOSYLTRANSFERASE YKCB-RELATED"/>
    <property type="match status" value="1"/>
</dbReference>
<feature type="transmembrane region" description="Helical" evidence="8">
    <location>
        <begin position="160"/>
        <end position="178"/>
    </location>
</feature>
<evidence type="ECO:0000256" key="1">
    <source>
        <dbReference type="ARBA" id="ARBA00004651"/>
    </source>
</evidence>
<reference evidence="11" key="1">
    <citation type="submission" date="2017-09" db="EMBL/GenBank/DDBJ databases">
        <title>Depth-based differentiation of microbial function through sediment-hosted aquifers and enrichment of novel symbionts in the deep terrestrial subsurface.</title>
        <authorList>
            <person name="Probst A.J."/>
            <person name="Ladd B."/>
            <person name="Jarett J.K."/>
            <person name="Geller-Mcgrath D.E."/>
            <person name="Sieber C.M.K."/>
            <person name="Emerson J.B."/>
            <person name="Anantharaman K."/>
            <person name="Thomas B.C."/>
            <person name="Malmstrom R."/>
            <person name="Stieglmeier M."/>
            <person name="Klingl A."/>
            <person name="Woyke T."/>
            <person name="Ryan C.M."/>
            <person name="Banfield J.F."/>
        </authorList>
    </citation>
    <scope>NUCLEOTIDE SEQUENCE [LARGE SCALE GENOMIC DNA]</scope>
</reference>
<dbReference type="GO" id="GO:0016763">
    <property type="term" value="F:pentosyltransferase activity"/>
    <property type="evidence" value="ECO:0007669"/>
    <property type="project" value="TreeGrafter"/>
</dbReference>
<feature type="transmembrane region" description="Helical" evidence="8">
    <location>
        <begin position="108"/>
        <end position="128"/>
    </location>
</feature>
<evidence type="ECO:0000256" key="4">
    <source>
        <dbReference type="ARBA" id="ARBA00022679"/>
    </source>
</evidence>
<feature type="transmembrane region" description="Helical" evidence="8">
    <location>
        <begin position="238"/>
        <end position="259"/>
    </location>
</feature>
<comment type="caution">
    <text evidence="10">The sequence shown here is derived from an EMBL/GenBank/DDBJ whole genome shotgun (WGS) entry which is preliminary data.</text>
</comment>
<accession>A0A2M6NTK6</accession>
<feature type="transmembrane region" description="Helical" evidence="8">
    <location>
        <begin position="135"/>
        <end position="154"/>
    </location>
</feature>
<evidence type="ECO:0000256" key="7">
    <source>
        <dbReference type="ARBA" id="ARBA00023136"/>
    </source>
</evidence>
<evidence type="ECO:0000259" key="9">
    <source>
        <dbReference type="Pfam" id="PF13231"/>
    </source>
</evidence>
<sequence>MSNRKTNIIVICLLVFLFLLAVFSIKDDSLTMDELAHLPAGYSYLTQKDMRLNPEHPPLMKDLSAIPLLFIKNIKFPSEIKSWKEDINGQWDFGFDFLFKNGNPVDKMIFWARIPMILILILLGYYIFRWAKELFGNKTALLALFLFSFSPTLLAHGRLITTDVGAAAGAFIATYYFLRFLKNSSKKNLILAGIFFGLAELAKFSLILLFPFFAITLFFWVTSKSSDLKTFLKIGSRYLFSLILIFIIGYVLIWGVYQYHTWNYPQERQVRDTQFILSSFGSKTLANTVVWMAAQPVLRPAAQYLLGLSMVLQRASGGNTTYFLGEVSAAGWKTYFPIVYIIKEPLAFHILLVISLLCVAWLIKKPLWQNSIQRTRIWLTSHFSEFAMLVFIAIYWTTSLNSNLNIGVRHLLPVFPFTILLVSGVMILWLSSGSFPKIKKAFLALLLIWQAASVIAVYPSFLSYFNELAGGPENGYIYTVDSNFDWGQDLKRLTKWVEENKIEKIYIDYFGGGNAEYYLKEKFVPWWGTRDPKELPKGSYLAISATFLQGGRGEPVPGFNQAFGYYHWLDKYTPIEKIGYSIFVYYID</sequence>
<feature type="transmembrane region" description="Helical" evidence="8">
    <location>
        <begin position="190"/>
        <end position="218"/>
    </location>
</feature>
<feature type="transmembrane region" description="Helical" evidence="8">
    <location>
        <begin position="375"/>
        <end position="398"/>
    </location>
</feature>
<protein>
    <recommendedName>
        <fullName evidence="9">Glycosyltransferase RgtA/B/C/D-like domain-containing protein</fullName>
    </recommendedName>
</protein>
<keyword evidence="3" id="KW-0328">Glycosyltransferase</keyword>
<dbReference type="Proteomes" id="UP000228756">
    <property type="component" value="Unassembled WGS sequence"/>
</dbReference>
<dbReference type="Pfam" id="PF13231">
    <property type="entry name" value="PMT_2"/>
    <property type="match status" value="1"/>
</dbReference>
<dbReference type="GO" id="GO:0005886">
    <property type="term" value="C:plasma membrane"/>
    <property type="evidence" value="ECO:0007669"/>
    <property type="project" value="UniProtKB-SubCell"/>
</dbReference>
<comment type="subcellular location">
    <subcellularLocation>
        <location evidence="1">Cell membrane</location>
        <topology evidence="1">Multi-pass membrane protein</topology>
    </subcellularLocation>
</comment>
<feature type="transmembrane region" description="Helical" evidence="8">
    <location>
        <begin position="410"/>
        <end position="430"/>
    </location>
</feature>
<dbReference type="EMBL" id="PFCJ01000001">
    <property type="protein sequence ID" value="PIR72703.1"/>
    <property type="molecule type" value="Genomic_DNA"/>
</dbReference>
<evidence type="ECO:0000256" key="3">
    <source>
        <dbReference type="ARBA" id="ARBA00022676"/>
    </source>
</evidence>
<evidence type="ECO:0000256" key="8">
    <source>
        <dbReference type="SAM" id="Phobius"/>
    </source>
</evidence>
<keyword evidence="6 8" id="KW-1133">Transmembrane helix</keyword>
<keyword evidence="2" id="KW-1003">Cell membrane</keyword>
<keyword evidence="5 8" id="KW-0812">Transmembrane</keyword>
<name>A0A2M6NTK6_9BACT</name>
<dbReference type="PANTHER" id="PTHR33908:SF11">
    <property type="entry name" value="MEMBRANE PROTEIN"/>
    <property type="match status" value="1"/>
</dbReference>
<dbReference type="InterPro" id="IPR050297">
    <property type="entry name" value="LipidA_mod_glycosyltrf_83"/>
</dbReference>